<proteinExistence type="predicted"/>
<reference evidence="2 3" key="1">
    <citation type="submission" date="2019-07" db="EMBL/GenBank/DDBJ databases">
        <authorList>
            <person name="Jastrzebski P J."/>
            <person name="Paukszto L."/>
            <person name="Jastrzebski P J."/>
        </authorList>
    </citation>
    <scope>NUCLEOTIDE SEQUENCE [LARGE SCALE GENOMIC DNA]</scope>
    <source>
        <strain evidence="2 3">WMS-il1</strain>
    </source>
</reference>
<accession>A0A564YRY4</accession>
<sequence length="171" mass="18423">MTPLRETEEKIHEHRPSGHWTPMKLALESGNNGSHTTLPVALLPAVCLRSTGTSVVSANNPFVSQAPTTFRSGAGEKLDIDARVPEHASDSGQGGSDEDLRSQSLTQPPPVINLVQLPCEFVDDPWRRAAGGEGLFSEDYVRLQSTTIFNKNITTNNPGDKVVASDHLNLG</sequence>
<keyword evidence="3" id="KW-1185">Reference proteome</keyword>
<protein>
    <submittedName>
        <fullName evidence="2">Uncharacterized protein</fullName>
    </submittedName>
</protein>
<dbReference type="Proteomes" id="UP000321570">
    <property type="component" value="Unassembled WGS sequence"/>
</dbReference>
<name>A0A564YRY4_HYMDI</name>
<evidence type="ECO:0000313" key="3">
    <source>
        <dbReference type="Proteomes" id="UP000321570"/>
    </source>
</evidence>
<dbReference type="AlphaFoldDB" id="A0A564YRY4"/>
<organism evidence="2 3">
    <name type="scientific">Hymenolepis diminuta</name>
    <name type="common">Rat tapeworm</name>
    <dbReference type="NCBI Taxonomy" id="6216"/>
    <lineage>
        <taxon>Eukaryota</taxon>
        <taxon>Metazoa</taxon>
        <taxon>Spiralia</taxon>
        <taxon>Lophotrochozoa</taxon>
        <taxon>Platyhelminthes</taxon>
        <taxon>Cestoda</taxon>
        <taxon>Eucestoda</taxon>
        <taxon>Cyclophyllidea</taxon>
        <taxon>Hymenolepididae</taxon>
        <taxon>Hymenolepis</taxon>
    </lineage>
</organism>
<evidence type="ECO:0000313" key="2">
    <source>
        <dbReference type="EMBL" id="VUZ50037.1"/>
    </source>
</evidence>
<feature type="compositionally biased region" description="Basic and acidic residues" evidence="1">
    <location>
        <begin position="1"/>
        <end position="16"/>
    </location>
</feature>
<gene>
    <name evidence="2" type="ORF">WMSIL1_LOCUS9008</name>
</gene>
<feature type="region of interest" description="Disordered" evidence="1">
    <location>
        <begin position="84"/>
        <end position="109"/>
    </location>
</feature>
<evidence type="ECO:0000256" key="1">
    <source>
        <dbReference type="SAM" id="MobiDB-lite"/>
    </source>
</evidence>
<dbReference type="EMBL" id="CABIJS010000344">
    <property type="protein sequence ID" value="VUZ50037.1"/>
    <property type="molecule type" value="Genomic_DNA"/>
</dbReference>
<feature type="region of interest" description="Disordered" evidence="1">
    <location>
        <begin position="1"/>
        <end position="21"/>
    </location>
</feature>